<dbReference type="SUPFAM" id="SSF51735">
    <property type="entry name" value="NAD(P)-binding Rossmann-fold domains"/>
    <property type="match status" value="1"/>
</dbReference>
<evidence type="ECO:0000313" key="10">
    <source>
        <dbReference type="Proteomes" id="UP000646579"/>
    </source>
</evidence>
<dbReference type="InterPro" id="IPR011032">
    <property type="entry name" value="GroES-like_sf"/>
</dbReference>
<comment type="caution">
    <text evidence="9">The sequence shown here is derived from an EMBL/GenBank/DDBJ whole genome shotgun (WGS) entry which is preliminary data.</text>
</comment>
<keyword evidence="6" id="KW-0520">NAD</keyword>
<evidence type="ECO:0000256" key="6">
    <source>
        <dbReference type="ARBA" id="ARBA00023027"/>
    </source>
</evidence>
<dbReference type="RefSeq" id="WP_189426631.1">
    <property type="nucleotide sequence ID" value="NZ_BMZE01000003.1"/>
</dbReference>
<keyword evidence="3" id="KW-0479">Metal-binding</keyword>
<dbReference type="GO" id="GO:0016491">
    <property type="term" value="F:oxidoreductase activity"/>
    <property type="evidence" value="ECO:0007669"/>
    <property type="project" value="UniProtKB-KW"/>
</dbReference>
<evidence type="ECO:0000256" key="1">
    <source>
        <dbReference type="ARBA" id="ARBA00001947"/>
    </source>
</evidence>
<dbReference type="InterPro" id="IPR013154">
    <property type="entry name" value="ADH-like_N"/>
</dbReference>
<comment type="cofactor">
    <cofactor evidence="1">
        <name>Zn(2+)</name>
        <dbReference type="ChEBI" id="CHEBI:29105"/>
    </cofactor>
</comment>
<dbReference type="CDD" id="cd08232">
    <property type="entry name" value="idonate-5-DH"/>
    <property type="match status" value="1"/>
</dbReference>
<name>A0A918VVB3_9HYPH</name>
<dbReference type="GO" id="GO:0046872">
    <property type="term" value="F:metal ion binding"/>
    <property type="evidence" value="ECO:0007669"/>
    <property type="project" value="UniProtKB-KW"/>
</dbReference>
<reference evidence="9" key="2">
    <citation type="submission" date="2020-09" db="EMBL/GenBank/DDBJ databases">
        <authorList>
            <person name="Sun Q."/>
            <person name="Kim S."/>
        </authorList>
    </citation>
    <scope>NUCLEOTIDE SEQUENCE</scope>
    <source>
        <strain evidence="9">KCTC 32437</strain>
    </source>
</reference>
<dbReference type="InterPro" id="IPR036291">
    <property type="entry name" value="NAD(P)-bd_dom_sf"/>
</dbReference>
<dbReference type="SUPFAM" id="SSF50129">
    <property type="entry name" value="GroES-like"/>
    <property type="match status" value="1"/>
</dbReference>
<comment type="similarity">
    <text evidence="2">Belongs to the zinc-containing alcohol dehydrogenase family.</text>
</comment>
<dbReference type="Pfam" id="PF00107">
    <property type="entry name" value="ADH_zinc_N"/>
    <property type="match status" value="1"/>
</dbReference>
<dbReference type="FunFam" id="3.40.50.720:FF:000068">
    <property type="entry name" value="Sorbitol dehydrogenase"/>
    <property type="match status" value="1"/>
</dbReference>
<dbReference type="AlphaFoldDB" id="A0A918VVB3"/>
<dbReference type="InterPro" id="IPR013149">
    <property type="entry name" value="ADH-like_C"/>
</dbReference>
<evidence type="ECO:0000256" key="5">
    <source>
        <dbReference type="ARBA" id="ARBA00023002"/>
    </source>
</evidence>
<proteinExistence type="inferred from homology"/>
<sequence length="348" mass="37161">MKAIVIHAAEDLRLEEREAETPKQGEVLLRLARGGVCGSDLHYYHHGGFGTVSLREPMILGHEVSAYVEALGEGVTGLSKGQLVAVSPSRPCGECRYCREGLANQCLNMRFYGSAMPFPHIQGAFRELLVAQASQCVPADGLSAGEAAMAEPLAVTLHATRRAGDLLGKRVLVTGCGPIGLLSILSARRAGAAEIIATDLSELALDFARRAGADIVHDTAKDPDALEQYTADKGYFGVLYECSGAQPALRAAIAAMRPRGIVLQLGMGGDMSLPMLTITSKELDLRGCFRFHEEYAIGVELMQKRLIDTRPLITHTLPLEAAIKAFETASDRSSAIKVQIAFSEGAAS</sequence>
<dbReference type="Pfam" id="PF08240">
    <property type="entry name" value="ADH_N"/>
    <property type="match status" value="1"/>
</dbReference>
<dbReference type="EMBL" id="BMZE01000003">
    <property type="protein sequence ID" value="GHA32769.1"/>
    <property type="molecule type" value="Genomic_DNA"/>
</dbReference>
<reference evidence="9" key="1">
    <citation type="journal article" date="2014" name="Int. J. Syst. Evol. Microbiol.">
        <title>Complete genome sequence of Corynebacterium casei LMG S-19264T (=DSM 44701T), isolated from a smear-ripened cheese.</title>
        <authorList>
            <consortium name="US DOE Joint Genome Institute (JGI-PGF)"/>
            <person name="Walter F."/>
            <person name="Albersmeier A."/>
            <person name="Kalinowski J."/>
            <person name="Ruckert C."/>
        </authorList>
    </citation>
    <scope>NUCLEOTIDE SEQUENCE</scope>
    <source>
        <strain evidence="9">KCTC 32437</strain>
    </source>
</reference>
<keyword evidence="4" id="KW-0862">Zinc</keyword>
<feature type="domain" description="Alcohol dehydrogenase-like N-terminal" evidence="8">
    <location>
        <begin position="24"/>
        <end position="139"/>
    </location>
</feature>
<evidence type="ECO:0000259" key="7">
    <source>
        <dbReference type="Pfam" id="PF00107"/>
    </source>
</evidence>
<evidence type="ECO:0000259" key="8">
    <source>
        <dbReference type="Pfam" id="PF08240"/>
    </source>
</evidence>
<evidence type="ECO:0000313" key="9">
    <source>
        <dbReference type="EMBL" id="GHA32769.1"/>
    </source>
</evidence>
<feature type="domain" description="Alcohol dehydrogenase-like C-terminal" evidence="7">
    <location>
        <begin position="178"/>
        <end position="302"/>
    </location>
</feature>
<dbReference type="Gene3D" id="3.40.50.720">
    <property type="entry name" value="NAD(P)-binding Rossmann-like Domain"/>
    <property type="match status" value="1"/>
</dbReference>
<organism evidence="9 10">
    <name type="scientific">Devosia pacifica</name>
    <dbReference type="NCBI Taxonomy" id="1335967"/>
    <lineage>
        <taxon>Bacteria</taxon>
        <taxon>Pseudomonadati</taxon>
        <taxon>Pseudomonadota</taxon>
        <taxon>Alphaproteobacteria</taxon>
        <taxon>Hyphomicrobiales</taxon>
        <taxon>Devosiaceae</taxon>
        <taxon>Devosia</taxon>
    </lineage>
</organism>
<accession>A0A918VVB3</accession>
<keyword evidence="10" id="KW-1185">Reference proteome</keyword>
<dbReference type="Gene3D" id="3.90.180.10">
    <property type="entry name" value="Medium-chain alcohol dehydrogenases, catalytic domain"/>
    <property type="match status" value="1"/>
</dbReference>
<gene>
    <name evidence="9" type="primary">idnD</name>
    <name evidence="9" type="ORF">GCM10007989_31120</name>
</gene>
<evidence type="ECO:0000256" key="3">
    <source>
        <dbReference type="ARBA" id="ARBA00022723"/>
    </source>
</evidence>
<keyword evidence="5" id="KW-0560">Oxidoreductase</keyword>
<evidence type="ECO:0000256" key="4">
    <source>
        <dbReference type="ARBA" id="ARBA00022833"/>
    </source>
</evidence>
<dbReference type="PANTHER" id="PTHR43161:SF9">
    <property type="entry name" value="SORBITOL DEHYDROGENASE"/>
    <property type="match status" value="1"/>
</dbReference>
<dbReference type="PANTHER" id="PTHR43161">
    <property type="entry name" value="SORBITOL DEHYDROGENASE"/>
    <property type="match status" value="1"/>
</dbReference>
<dbReference type="Proteomes" id="UP000646579">
    <property type="component" value="Unassembled WGS sequence"/>
</dbReference>
<evidence type="ECO:0000256" key="2">
    <source>
        <dbReference type="ARBA" id="ARBA00008072"/>
    </source>
</evidence>
<protein>
    <submittedName>
        <fullName evidence="9">L-idonate 5-dehydrogenase</fullName>
    </submittedName>
</protein>